<reference evidence="4 5" key="1">
    <citation type="journal article" date="2017" name="ISME J.">
        <title>Energy and carbon metabolisms in a deep terrestrial subsurface fluid microbial community.</title>
        <authorList>
            <person name="Momper L."/>
            <person name="Jungbluth S.P."/>
            <person name="Lee M.D."/>
            <person name="Amend J.P."/>
        </authorList>
    </citation>
    <scope>NUCLEOTIDE SEQUENCE [LARGE SCALE GENOMIC DNA]</scope>
    <source>
        <strain evidence="4">SURF_17</strain>
    </source>
</reference>
<sequence>MANAKKKILVLDDEPDVVTYLVSLLEDNDYIVVSAMDGKAGMEKAKSEKPDLITLDISMPEKSGIRFYREIKADPELKKIPIVIVTGVSSTQDAGTGKDFERFLGTRKQVPPPEGFIMKPIEEAELLGTVKKLLNA</sequence>
<evidence type="ECO:0000259" key="3">
    <source>
        <dbReference type="PROSITE" id="PS50110"/>
    </source>
</evidence>
<comment type="caution">
    <text evidence="4">The sequence shown here is derived from an EMBL/GenBank/DDBJ whole genome shotgun (WGS) entry which is preliminary data.</text>
</comment>
<dbReference type="Proteomes" id="UP000285961">
    <property type="component" value="Unassembled WGS sequence"/>
</dbReference>
<dbReference type="Gene3D" id="3.40.50.2300">
    <property type="match status" value="1"/>
</dbReference>
<dbReference type="InterPro" id="IPR050595">
    <property type="entry name" value="Bact_response_regulator"/>
</dbReference>
<dbReference type="InterPro" id="IPR001789">
    <property type="entry name" value="Sig_transdc_resp-reg_receiver"/>
</dbReference>
<dbReference type="PANTHER" id="PTHR44591">
    <property type="entry name" value="STRESS RESPONSE REGULATOR PROTEIN 1"/>
    <property type="match status" value="1"/>
</dbReference>
<evidence type="ECO:0000313" key="4">
    <source>
        <dbReference type="EMBL" id="RJP67874.1"/>
    </source>
</evidence>
<proteinExistence type="predicted"/>
<dbReference type="PROSITE" id="PS50110">
    <property type="entry name" value="RESPONSE_REGULATORY"/>
    <property type="match status" value="1"/>
</dbReference>
<dbReference type="EMBL" id="QZKI01000098">
    <property type="protein sequence ID" value="RJP67874.1"/>
    <property type="molecule type" value="Genomic_DNA"/>
</dbReference>
<dbReference type="PANTHER" id="PTHR44591:SF3">
    <property type="entry name" value="RESPONSE REGULATORY DOMAIN-CONTAINING PROTEIN"/>
    <property type="match status" value="1"/>
</dbReference>
<dbReference type="AlphaFoldDB" id="A0A419EUI0"/>
<protein>
    <submittedName>
        <fullName evidence="4">Response regulator</fullName>
    </submittedName>
</protein>
<dbReference type="SMART" id="SM00448">
    <property type="entry name" value="REC"/>
    <property type="match status" value="1"/>
</dbReference>
<organism evidence="4 5">
    <name type="scientific">Candidatus Abyssobacteria bacterium SURF_17</name>
    <dbReference type="NCBI Taxonomy" id="2093361"/>
    <lineage>
        <taxon>Bacteria</taxon>
        <taxon>Pseudomonadati</taxon>
        <taxon>Candidatus Hydrogenedentota</taxon>
        <taxon>Candidatus Abyssobacteria</taxon>
    </lineage>
</organism>
<accession>A0A419EUI0</accession>
<dbReference type="Pfam" id="PF00072">
    <property type="entry name" value="Response_reg"/>
    <property type="match status" value="1"/>
</dbReference>
<keyword evidence="1 2" id="KW-0597">Phosphoprotein</keyword>
<dbReference type="GO" id="GO:0000160">
    <property type="term" value="P:phosphorelay signal transduction system"/>
    <property type="evidence" value="ECO:0007669"/>
    <property type="project" value="InterPro"/>
</dbReference>
<gene>
    <name evidence="4" type="ORF">C4532_14015</name>
</gene>
<feature type="domain" description="Response regulatory" evidence="3">
    <location>
        <begin position="7"/>
        <end position="134"/>
    </location>
</feature>
<dbReference type="InterPro" id="IPR011006">
    <property type="entry name" value="CheY-like_superfamily"/>
</dbReference>
<feature type="modified residue" description="4-aspartylphosphate" evidence="2">
    <location>
        <position position="56"/>
    </location>
</feature>
<name>A0A419EUI0_9BACT</name>
<evidence type="ECO:0000256" key="2">
    <source>
        <dbReference type="PROSITE-ProRule" id="PRU00169"/>
    </source>
</evidence>
<dbReference type="SUPFAM" id="SSF52172">
    <property type="entry name" value="CheY-like"/>
    <property type="match status" value="1"/>
</dbReference>
<evidence type="ECO:0000256" key="1">
    <source>
        <dbReference type="ARBA" id="ARBA00022553"/>
    </source>
</evidence>
<evidence type="ECO:0000313" key="5">
    <source>
        <dbReference type="Proteomes" id="UP000285961"/>
    </source>
</evidence>